<sequence length="377" mass="39783">MKSGKARRKDGHPLRIFVINPGSTSTRLALYAGGQAVFSREFQHDKAEIARFPHVADQFAYRLAAVETALADGRIDPGTLDGVAGRGGLLRPMEGGVYEVSDAMLDDLQSARYGEHACNLGASLAREVARRAGVGAYIVDPVVTDELADVARITGLPDIRRRSLFHALSQRGAARTAAARLGVAYGEADFIVCHMGGGISIGAHRRGRVVEVVNALDGEGPFSPERTGGLPLVPVLEMLERGEQTPATLKRAVLREGGLFAHLGTNDLREVVRRMGENDDQARTLFQALAYGVSRHIGSLAPALADEAGRVTVAAVVLTGGLARSAQLVHEIMRMVGYLGPVEVVTGDEEMAALAGGVIRALTGAEPVKTYGPAGGL</sequence>
<keyword evidence="12" id="KW-1185">Reference proteome</keyword>
<dbReference type="Proteomes" id="UP000002191">
    <property type="component" value="Chromosome"/>
</dbReference>
<evidence type="ECO:0000256" key="8">
    <source>
        <dbReference type="ARBA" id="ARBA00048596"/>
    </source>
</evidence>
<dbReference type="PANTHER" id="PTHR21060:SF3">
    <property type="entry name" value="BUTYRATE KINASE 2-RELATED"/>
    <property type="match status" value="1"/>
</dbReference>
<reference evidence="12" key="1">
    <citation type="submission" date="2010-12" db="EMBL/GenBank/DDBJ databases">
        <title>Complete sequence of Desulfovibrio aespoeensis Aspo-2.</title>
        <authorList>
            <consortium name="US DOE Joint Genome Institute"/>
            <person name="Lucas S."/>
            <person name="Copeland A."/>
            <person name="Lapidus A."/>
            <person name="Cheng J.-F."/>
            <person name="Goodwin L."/>
            <person name="Pitluck S."/>
            <person name="Chertkov O."/>
            <person name="Misra M."/>
            <person name="Detter J.C."/>
            <person name="Han C."/>
            <person name="Tapia R."/>
            <person name="Land M."/>
            <person name="Hauser L."/>
            <person name="Kyrpides N."/>
            <person name="Ivanova N."/>
            <person name="Ovchinnikova G."/>
            <person name="Pedersen K."/>
            <person name="Jagevall S."/>
            <person name="Hazen T."/>
            <person name="Woyke T."/>
        </authorList>
    </citation>
    <scope>NUCLEOTIDE SEQUENCE [LARGE SCALE GENOMIC DNA]</scope>
    <source>
        <strain evidence="12">ATCC 700646 / DSM 10631 / Aspo-2</strain>
    </source>
</reference>
<dbReference type="SUPFAM" id="SSF53067">
    <property type="entry name" value="Actin-like ATPase domain"/>
    <property type="match status" value="2"/>
</dbReference>
<evidence type="ECO:0000256" key="7">
    <source>
        <dbReference type="ARBA" id="ARBA00022840"/>
    </source>
</evidence>
<accession>E6VTY1</accession>
<dbReference type="EC" id="2.7.2.7" evidence="9"/>
<keyword evidence="4 9" id="KW-0808">Transferase</keyword>
<name>E6VTY1_PSEA9</name>
<keyword evidence="6 9" id="KW-0418">Kinase</keyword>
<evidence type="ECO:0000256" key="1">
    <source>
        <dbReference type="ARBA" id="ARBA00004496"/>
    </source>
</evidence>
<evidence type="ECO:0000256" key="2">
    <source>
        <dbReference type="ARBA" id="ARBA00008748"/>
    </source>
</evidence>
<dbReference type="eggNOG" id="COG3426">
    <property type="taxonomic scope" value="Bacteria"/>
</dbReference>
<dbReference type="InterPro" id="IPR043129">
    <property type="entry name" value="ATPase_NBD"/>
</dbReference>
<dbReference type="EMBL" id="CP002431">
    <property type="protein sequence ID" value="ADU61073.1"/>
    <property type="molecule type" value="Genomic_DNA"/>
</dbReference>
<dbReference type="Pfam" id="PF00871">
    <property type="entry name" value="Acetate_kinase"/>
    <property type="match status" value="1"/>
</dbReference>
<dbReference type="STRING" id="643562.Daes_0044"/>
<dbReference type="KEGG" id="das:Daes_0044"/>
<dbReference type="GO" id="GO:0006083">
    <property type="term" value="P:acetate metabolic process"/>
    <property type="evidence" value="ECO:0007669"/>
    <property type="project" value="TreeGrafter"/>
</dbReference>
<dbReference type="PIRSF" id="PIRSF036458">
    <property type="entry name" value="Butyrate_kin"/>
    <property type="match status" value="1"/>
</dbReference>
<dbReference type="HOGENOM" id="CLU_048716_0_0_7"/>
<protein>
    <recommendedName>
        <fullName evidence="9">Probable butyrate kinase</fullName>
        <shortName evidence="9">BK</shortName>
        <ecNumber evidence="9">2.7.2.7</ecNumber>
    </recommendedName>
    <alternativeName>
        <fullName evidence="9">Branched-chain carboxylic acid kinase</fullName>
    </alternativeName>
</protein>
<evidence type="ECO:0000256" key="4">
    <source>
        <dbReference type="ARBA" id="ARBA00022679"/>
    </source>
</evidence>
<dbReference type="RefSeq" id="WP_013513010.1">
    <property type="nucleotide sequence ID" value="NC_014844.1"/>
</dbReference>
<gene>
    <name evidence="9" type="primary">buk</name>
    <name evidence="11" type="ordered locus">Daes_0044</name>
</gene>
<reference evidence="11 12" key="2">
    <citation type="journal article" date="2014" name="Genome Announc.">
        <title>Complete Genome Sequence of the Subsurface, Mesophilic Sulfate-Reducing Bacterium Desulfovibrio aespoeensis Aspo-2.</title>
        <authorList>
            <person name="Pedersen K."/>
            <person name="Bengtsson A."/>
            <person name="Edlund J."/>
            <person name="Rabe L."/>
            <person name="Hazen T."/>
            <person name="Chakraborty R."/>
            <person name="Goodwin L."/>
            <person name="Shapiro N."/>
        </authorList>
    </citation>
    <scope>NUCLEOTIDE SEQUENCE [LARGE SCALE GENOMIC DNA]</scope>
    <source>
        <strain evidence="12">ATCC 700646 / DSM 10631 / Aspo-2</strain>
    </source>
</reference>
<dbReference type="GO" id="GO:0005737">
    <property type="term" value="C:cytoplasm"/>
    <property type="evidence" value="ECO:0007669"/>
    <property type="project" value="UniProtKB-SubCell"/>
</dbReference>
<comment type="catalytic activity">
    <reaction evidence="8 9">
        <text>butanoate + ATP = butanoyl phosphate + ADP</text>
        <dbReference type="Rhea" id="RHEA:13585"/>
        <dbReference type="ChEBI" id="CHEBI:17968"/>
        <dbReference type="ChEBI" id="CHEBI:30616"/>
        <dbReference type="ChEBI" id="CHEBI:58079"/>
        <dbReference type="ChEBI" id="CHEBI:456216"/>
        <dbReference type="EC" id="2.7.2.7"/>
    </reaction>
</comment>
<dbReference type="GO" id="GO:0047761">
    <property type="term" value="F:butyrate kinase activity"/>
    <property type="evidence" value="ECO:0007669"/>
    <property type="project" value="UniProtKB-UniRule"/>
</dbReference>
<dbReference type="NCBIfam" id="NF002834">
    <property type="entry name" value="PRK03011.1-5"/>
    <property type="match status" value="1"/>
</dbReference>
<evidence type="ECO:0000256" key="9">
    <source>
        <dbReference type="HAMAP-Rule" id="MF_00542"/>
    </source>
</evidence>
<dbReference type="PRINTS" id="PR00471">
    <property type="entry name" value="ACETATEKNASE"/>
</dbReference>
<dbReference type="InterPro" id="IPR000890">
    <property type="entry name" value="Aliphatic_acid_kin_short-chain"/>
</dbReference>
<dbReference type="Gene3D" id="3.30.420.40">
    <property type="match status" value="2"/>
</dbReference>
<keyword evidence="3 9" id="KW-0963">Cytoplasm</keyword>
<keyword evidence="7 9" id="KW-0067">ATP-binding</keyword>
<dbReference type="NCBIfam" id="TIGR02707">
    <property type="entry name" value="butyr_kinase"/>
    <property type="match status" value="1"/>
</dbReference>
<keyword evidence="5 9" id="KW-0547">Nucleotide-binding</keyword>
<organism evidence="11 12">
    <name type="scientific">Pseudodesulfovibrio aespoeensis (strain ATCC 700646 / DSM 10631 / Aspo-2)</name>
    <name type="common">Desulfovibrio aespoeensis</name>
    <dbReference type="NCBI Taxonomy" id="643562"/>
    <lineage>
        <taxon>Bacteria</taxon>
        <taxon>Pseudomonadati</taxon>
        <taxon>Thermodesulfobacteriota</taxon>
        <taxon>Desulfovibrionia</taxon>
        <taxon>Desulfovibrionales</taxon>
        <taxon>Desulfovibrionaceae</taxon>
    </lineage>
</organism>
<dbReference type="AlphaFoldDB" id="E6VTY1"/>
<dbReference type="PANTHER" id="PTHR21060">
    <property type="entry name" value="ACETATE KINASE"/>
    <property type="match status" value="1"/>
</dbReference>
<evidence type="ECO:0000256" key="6">
    <source>
        <dbReference type="ARBA" id="ARBA00022777"/>
    </source>
</evidence>
<dbReference type="PROSITE" id="PS01076">
    <property type="entry name" value="ACETATE_KINASE_2"/>
    <property type="match status" value="1"/>
</dbReference>
<proteinExistence type="inferred from homology"/>
<dbReference type="GO" id="GO:0008776">
    <property type="term" value="F:acetate kinase activity"/>
    <property type="evidence" value="ECO:0007669"/>
    <property type="project" value="TreeGrafter"/>
</dbReference>
<comment type="similarity">
    <text evidence="2 9 10">Belongs to the acetokinase family.</text>
</comment>
<dbReference type="GO" id="GO:0005524">
    <property type="term" value="F:ATP binding"/>
    <property type="evidence" value="ECO:0007669"/>
    <property type="project" value="UniProtKB-KW"/>
</dbReference>
<comment type="subcellular location">
    <subcellularLocation>
        <location evidence="1 9">Cytoplasm</location>
    </subcellularLocation>
</comment>
<dbReference type="InterPro" id="IPR011245">
    <property type="entry name" value="Butyrate_kin"/>
</dbReference>
<evidence type="ECO:0000256" key="5">
    <source>
        <dbReference type="ARBA" id="ARBA00022741"/>
    </source>
</evidence>
<dbReference type="HAMAP" id="MF_00542">
    <property type="entry name" value="Butyrate_kinase"/>
    <property type="match status" value="1"/>
</dbReference>
<dbReference type="CDD" id="cd24011">
    <property type="entry name" value="ASKHA_NBD_BK"/>
    <property type="match status" value="1"/>
</dbReference>
<evidence type="ECO:0000256" key="10">
    <source>
        <dbReference type="RuleBase" id="RU003835"/>
    </source>
</evidence>
<evidence type="ECO:0000313" key="11">
    <source>
        <dbReference type="EMBL" id="ADU61073.1"/>
    </source>
</evidence>
<evidence type="ECO:0000313" key="12">
    <source>
        <dbReference type="Proteomes" id="UP000002191"/>
    </source>
</evidence>
<evidence type="ECO:0000256" key="3">
    <source>
        <dbReference type="ARBA" id="ARBA00022490"/>
    </source>
</evidence>
<dbReference type="InterPro" id="IPR023865">
    <property type="entry name" value="Aliphatic_acid_kinase_CS"/>
</dbReference>